<dbReference type="RefSeq" id="WP_142893281.1">
    <property type="nucleotide sequence ID" value="NZ_ML660163.1"/>
</dbReference>
<accession>A0A545UEY6</accession>
<keyword evidence="2" id="KW-1185">Reference proteome</keyword>
<dbReference type="AlphaFoldDB" id="A0A545UEY6"/>
<dbReference type="EMBL" id="VIKS01000005">
    <property type="protein sequence ID" value="TQV88040.1"/>
    <property type="molecule type" value="Genomic_DNA"/>
</dbReference>
<protein>
    <submittedName>
        <fullName evidence="1">Uncharacterized protein</fullName>
    </submittedName>
</protein>
<proteinExistence type="predicted"/>
<comment type="caution">
    <text evidence="1">The sequence shown here is derived from an EMBL/GenBank/DDBJ whole genome shotgun (WGS) entry which is preliminary data.</text>
</comment>
<gene>
    <name evidence="1" type="ORF">FLL46_09535</name>
</gene>
<organism evidence="1 2">
    <name type="scientific">Aliikangiella coralliicola</name>
    <dbReference type="NCBI Taxonomy" id="2592383"/>
    <lineage>
        <taxon>Bacteria</taxon>
        <taxon>Pseudomonadati</taxon>
        <taxon>Pseudomonadota</taxon>
        <taxon>Gammaproteobacteria</taxon>
        <taxon>Oceanospirillales</taxon>
        <taxon>Pleioneaceae</taxon>
        <taxon>Aliikangiella</taxon>
    </lineage>
</organism>
<dbReference type="Proteomes" id="UP000315439">
    <property type="component" value="Unassembled WGS sequence"/>
</dbReference>
<name>A0A545UEY6_9GAMM</name>
<reference evidence="1 2" key="1">
    <citation type="submission" date="2019-07" db="EMBL/GenBank/DDBJ databases">
        <title>Draft genome for Aliikangiella sp. M105.</title>
        <authorList>
            <person name="Wang G."/>
        </authorList>
    </citation>
    <scope>NUCLEOTIDE SEQUENCE [LARGE SCALE GENOMIC DNA]</scope>
    <source>
        <strain evidence="1 2">M105</strain>
    </source>
</reference>
<evidence type="ECO:0000313" key="1">
    <source>
        <dbReference type="EMBL" id="TQV88040.1"/>
    </source>
</evidence>
<sequence length="384" mass="42993">MVLSLTTCSSVFAQPPKPDTVDKKWRSAMLISHPYSKNLDQAINAVNLSVDNNQAVFEVLSRATKENVQPDRILWTMEVEPETKFFRLRNLKNDLYLSRIDGSNEVTLMNKPPKEHVLSQWFVQSLTVEGDYAIVNRSGDQDYALNLGDSFSAGQVGNTTPVTLEQINDEQSTALMYRMDSRFLNATLYPLDIEKGTCLVFLPTGVPLESFTNPSPSQYFPGSVTRRYKISIKGSGSDVYHFIDGLGFDPLGNDLTSQQQTLLVNLKSRTADLKIVVENNLNVDEVFQSFKEQLSKAYRDSQPISILYFPDSYSAIEADKAAGKIEKEHTIIEEKRLGMRVTINQSLSASYSYGLLAMKSGKNGVEEVVIVDPTDTTKPTKPRF</sequence>
<evidence type="ECO:0000313" key="2">
    <source>
        <dbReference type="Proteomes" id="UP000315439"/>
    </source>
</evidence>